<feature type="domain" description="IclR-ED" evidence="5">
    <location>
        <begin position="61"/>
        <end position="243"/>
    </location>
</feature>
<dbReference type="InterPro" id="IPR005471">
    <property type="entry name" value="Tscrpt_reg_IclR_N"/>
</dbReference>
<keyword evidence="3" id="KW-0804">Transcription</keyword>
<evidence type="ECO:0000313" key="7">
    <source>
        <dbReference type="Proteomes" id="UP000428330"/>
    </source>
</evidence>
<dbReference type="OrthoDB" id="9807558at2"/>
<dbReference type="InterPro" id="IPR036388">
    <property type="entry name" value="WH-like_DNA-bd_sf"/>
</dbReference>
<dbReference type="SUPFAM" id="SSF55781">
    <property type="entry name" value="GAF domain-like"/>
    <property type="match status" value="1"/>
</dbReference>
<dbReference type="Proteomes" id="UP000428330">
    <property type="component" value="Chromosome"/>
</dbReference>
<evidence type="ECO:0000256" key="1">
    <source>
        <dbReference type="ARBA" id="ARBA00023015"/>
    </source>
</evidence>
<keyword evidence="1" id="KW-0805">Transcription regulation</keyword>
<dbReference type="Gene3D" id="3.30.450.40">
    <property type="match status" value="1"/>
</dbReference>
<dbReference type="InterPro" id="IPR050707">
    <property type="entry name" value="HTH_MetabolicPath_Reg"/>
</dbReference>
<dbReference type="SMART" id="SM00346">
    <property type="entry name" value="HTH_ICLR"/>
    <property type="match status" value="1"/>
</dbReference>
<evidence type="ECO:0000259" key="5">
    <source>
        <dbReference type="PROSITE" id="PS51078"/>
    </source>
</evidence>
<accession>A0A6I6IMK3</accession>
<keyword evidence="7" id="KW-1185">Reference proteome</keyword>
<dbReference type="GO" id="GO:0003677">
    <property type="term" value="F:DNA binding"/>
    <property type="evidence" value="ECO:0007669"/>
    <property type="project" value="UniProtKB-KW"/>
</dbReference>
<dbReference type="Pfam" id="PF01614">
    <property type="entry name" value="IclR_C"/>
    <property type="match status" value="1"/>
</dbReference>
<protein>
    <submittedName>
        <fullName evidence="6">IclR family transcriptional regulator</fullName>
    </submittedName>
</protein>
<dbReference type="InterPro" id="IPR036390">
    <property type="entry name" value="WH_DNA-bd_sf"/>
</dbReference>
<organism evidence="6 7">
    <name type="scientific">Roseovarius faecimaris</name>
    <dbReference type="NCBI Taxonomy" id="2494550"/>
    <lineage>
        <taxon>Bacteria</taxon>
        <taxon>Pseudomonadati</taxon>
        <taxon>Pseudomonadota</taxon>
        <taxon>Alphaproteobacteria</taxon>
        <taxon>Rhodobacterales</taxon>
        <taxon>Roseobacteraceae</taxon>
        <taxon>Roseovarius</taxon>
    </lineage>
</organism>
<dbReference type="PROSITE" id="PS51077">
    <property type="entry name" value="HTH_ICLR"/>
    <property type="match status" value="1"/>
</dbReference>
<dbReference type="AlphaFoldDB" id="A0A6I6IMK3"/>
<feature type="domain" description="HTH iclR-type" evidence="4">
    <location>
        <begin position="1"/>
        <end position="60"/>
    </location>
</feature>
<gene>
    <name evidence="6" type="ORF">EI983_08625</name>
</gene>
<keyword evidence="2" id="KW-0238">DNA-binding</keyword>
<reference evidence="7" key="1">
    <citation type="submission" date="2018-12" db="EMBL/GenBank/DDBJ databases">
        <title>Complete genome sequence of Roseovarius sp. MME-070.</title>
        <authorList>
            <person name="Nam Y.-D."/>
            <person name="Kang J."/>
            <person name="Chung W.-H."/>
            <person name="Park Y.S."/>
        </authorList>
    </citation>
    <scope>NUCLEOTIDE SEQUENCE [LARGE SCALE GENOMIC DNA]</scope>
    <source>
        <strain evidence="7">MME-070</strain>
    </source>
</reference>
<dbReference type="SUPFAM" id="SSF46785">
    <property type="entry name" value="Winged helix' DNA-binding domain"/>
    <property type="match status" value="1"/>
</dbReference>
<evidence type="ECO:0000313" key="6">
    <source>
        <dbReference type="EMBL" id="QGX98340.1"/>
    </source>
</evidence>
<proteinExistence type="predicted"/>
<sequence>MHLERLTLILEIVGQRGEATVTDICAHSELPKATAYRLVQDLVNAGLLEPVARGRFAVGTRLKRIVRADQSDHSLIERVAPSLRQSAATYGAAFFLSRLRGRAVEIIHVETPGNGVSFLHPGLGKRPLHACSCSKAIVAFSPDLLLSKHLEGQLKSYTEFTLTRLEDVTAELALIRQRGYAECVEEIERGMCSVAAPLSHDGPGATLSIGATGSTRVFSPAFRAKIGVAMVRIAQDIAASLNWDSVPRPSKSA</sequence>
<name>A0A6I6IMK3_9RHOB</name>
<dbReference type="PANTHER" id="PTHR30136:SF24">
    <property type="entry name" value="HTH-TYPE TRANSCRIPTIONAL REPRESSOR ALLR"/>
    <property type="match status" value="1"/>
</dbReference>
<dbReference type="InterPro" id="IPR014757">
    <property type="entry name" value="Tscrpt_reg_IclR_C"/>
</dbReference>
<dbReference type="Gene3D" id="1.10.10.10">
    <property type="entry name" value="Winged helix-like DNA-binding domain superfamily/Winged helix DNA-binding domain"/>
    <property type="match status" value="1"/>
</dbReference>
<evidence type="ECO:0000256" key="2">
    <source>
        <dbReference type="ARBA" id="ARBA00023125"/>
    </source>
</evidence>
<dbReference type="InterPro" id="IPR029016">
    <property type="entry name" value="GAF-like_dom_sf"/>
</dbReference>
<dbReference type="PROSITE" id="PS51078">
    <property type="entry name" value="ICLR_ED"/>
    <property type="match status" value="1"/>
</dbReference>
<evidence type="ECO:0000259" key="4">
    <source>
        <dbReference type="PROSITE" id="PS51077"/>
    </source>
</evidence>
<dbReference type="GO" id="GO:0045892">
    <property type="term" value="P:negative regulation of DNA-templated transcription"/>
    <property type="evidence" value="ECO:0007669"/>
    <property type="project" value="TreeGrafter"/>
</dbReference>
<evidence type="ECO:0000256" key="3">
    <source>
        <dbReference type="ARBA" id="ARBA00023163"/>
    </source>
</evidence>
<dbReference type="GO" id="GO:0003700">
    <property type="term" value="F:DNA-binding transcription factor activity"/>
    <property type="evidence" value="ECO:0007669"/>
    <property type="project" value="TreeGrafter"/>
</dbReference>
<dbReference type="KEGG" id="rom:EI983_08625"/>
<dbReference type="EMBL" id="CP034348">
    <property type="protein sequence ID" value="QGX98340.1"/>
    <property type="molecule type" value="Genomic_DNA"/>
</dbReference>
<dbReference type="PANTHER" id="PTHR30136">
    <property type="entry name" value="HELIX-TURN-HELIX TRANSCRIPTIONAL REGULATOR, ICLR FAMILY"/>
    <property type="match status" value="1"/>
</dbReference>
<dbReference type="RefSeq" id="WP_157706973.1">
    <property type="nucleotide sequence ID" value="NZ_CP034348.1"/>
</dbReference>
<dbReference type="Pfam" id="PF09339">
    <property type="entry name" value="HTH_IclR"/>
    <property type="match status" value="1"/>
</dbReference>